<dbReference type="InterPro" id="IPR055231">
    <property type="entry name" value="2AA_helical"/>
</dbReference>
<dbReference type="PROSITE" id="PS50011">
    <property type="entry name" value="PROTEIN_KINASE_DOM"/>
    <property type="match status" value="1"/>
</dbReference>
<dbReference type="EMBL" id="HACA01018635">
    <property type="protein sequence ID" value="CDW35996.1"/>
    <property type="molecule type" value="Transcribed_RNA"/>
</dbReference>
<evidence type="ECO:0000259" key="4">
    <source>
        <dbReference type="PROSITE" id="PS50011"/>
    </source>
</evidence>
<dbReference type="GO" id="GO:0034271">
    <property type="term" value="C:phosphatidylinositol 3-kinase complex, class III, type I"/>
    <property type="evidence" value="ECO:0007669"/>
    <property type="project" value="TreeGrafter"/>
</dbReference>
<dbReference type="SUPFAM" id="SSF56112">
    <property type="entry name" value="Protein kinase-like (PK-like)"/>
    <property type="match status" value="1"/>
</dbReference>
<dbReference type="Pfam" id="PF22956">
    <property type="entry name" value="VPS15-like_hel"/>
    <property type="match status" value="1"/>
</dbReference>
<organism evidence="5">
    <name type="scientific">Lepeophtheirus salmonis</name>
    <name type="common">Salmon louse</name>
    <name type="synonym">Caligus salmonis</name>
    <dbReference type="NCBI Taxonomy" id="72036"/>
    <lineage>
        <taxon>Eukaryota</taxon>
        <taxon>Metazoa</taxon>
        <taxon>Ecdysozoa</taxon>
        <taxon>Arthropoda</taxon>
        <taxon>Crustacea</taxon>
        <taxon>Multicrustacea</taxon>
        <taxon>Hexanauplia</taxon>
        <taxon>Copepoda</taxon>
        <taxon>Siphonostomatoida</taxon>
        <taxon>Caligidae</taxon>
        <taxon>Lepeophtheirus</taxon>
    </lineage>
</organism>
<dbReference type="GO" id="GO:0006623">
    <property type="term" value="P:protein targeting to vacuole"/>
    <property type="evidence" value="ECO:0007669"/>
    <property type="project" value="TreeGrafter"/>
</dbReference>
<dbReference type="InterPro" id="IPR016024">
    <property type="entry name" value="ARM-type_fold"/>
</dbReference>
<dbReference type="CDD" id="cd13980">
    <property type="entry name" value="STKc_Vps15"/>
    <property type="match status" value="1"/>
</dbReference>
<dbReference type="InterPro" id="IPR011009">
    <property type="entry name" value="Kinase-like_dom_sf"/>
</dbReference>
<feature type="domain" description="Protein kinase" evidence="4">
    <location>
        <begin position="26"/>
        <end position="313"/>
    </location>
</feature>
<evidence type="ECO:0000256" key="2">
    <source>
        <dbReference type="ARBA" id="ARBA00022574"/>
    </source>
</evidence>
<dbReference type="SMART" id="SM00220">
    <property type="entry name" value="S_TKc"/>
    <property type="match status" value="1"/>
</dbReference>
<keyword evidence="1" id="KW-0418">Kinase</keyword>
<dbReference type="InterPro" id="IPR045162">
    <property type="entry name" value="Vps15-like"/>
</dbReference>
<keyword evidence="2" id="KW-0853">WD repeat</keyword>
<keyword evidence="3" id="KW-0677">Repeat</keyword>
<dbReference type="OrthoDB" id="242910at2759"/>
<dbReference type="GO" id="GO:0045324">
    <property type="term" value="P:late endosome to vacuole transport"/>
    <property type="evidence" value="ECO:0007669"/>
    <property type="project" value="InterPro"/>
</dbReference>
<dbReference type="PROSITE" id="PS00108">
    <property type="entry name" value="PROTEIN_KINASE_ST"/>
    <property type="match status" value="1"/>
</dbReference>
<dbReference type="GO" id="GO:0005524">
    <property type="term" value="F:ATP binding"/>
    <property type="evidence" value="ECO:0007669"/>
    <property type="project" value="InterPro"/>
</dbReference>
<evidence type="ECO:0000256" key="1">
    <source>
        <dbReference type="ARBA" id="ARBA00022527"/>
    </source>
</evidence>
<keyword evidence="1" id="KW-0808">Transferase</keyword>
<dbReference type="GO" id="GO:0005770">
    <property type="term" value="C:late endosome"/>
    <property type="evidence" value="ECO:0007669"/>
    <property type="project" value="TreeGrafter"/>
</dbReference>
<name>A0A0K2UE94_LEPSM</name>
<sequence>MGNQLVSKAPSQIFPVEHYMTDIGDLEFETNLGSTRFFKVALAREKNDHFVVLKVFTIQDLSLNLNDHRIRVLELKRLLGGAFHCLPFVRATLSERMAFLVRPYIKYSLYDRLSTRPFLKNKEKLWLAFQLLLAIQQAHKHGVVHGDIKSENVLLTGCNWLFLSDFASYKPTFLPKDNPADFSYFFDTSRRRTCYVAPERFKSRSQVGKEANQKDPSLEPLLPDTFSDGELLPSMDIFSAGCCLIELFTDGSIPFTFSQLLAYQSSEYSPQSVIDKINDESIKKLTLHMIQADPIQRNSANQYLSEEKSHLFPTYFYSFLQSYMQLFSSEYKMTPDQKIGRLSLDIDHIIKMKETNVDDFDGEGLILITSLVTSNMRSLGFADSKLLALSILVKLATHLPEDIVLDRVIPYIIDSLTDFSSSVRISAIDSLTKSLSKINCLDPSEGNIFPDYILPALAPLCSDRIVLVRTALAKNIADIALESVRFLDMVMVSGEDDPDRPISSYEAEISDLHNCLSHMVSVLLSDVDNLVKQTLMEYSVKKLSLFFGKLKGT</sequence>
<dbReference type="GO" id="GO:0071561">
    <property type="term" value="C:nucleus-vacuole junction"/>
    <property type="evidence" value="ECO:0007669"/>
    <property type="project" value="TreeGrafter"/>
</dbReference>
<dbReference type="GO" id="GO:0034272">
    <property type="term" value="C:phosphatidylinositol 3-kinase complex, class III, type II"/>
    <property type="evidence" value="ECO:0007669"/>
    <property type="project" value="TreeGrafter"/>
</dbReference>
<dbReference type="InterPro" id="IPR008271">
    <property type="entry name" value="Ser/Thr_kinase_AS"/>
</dbReference>
<accession>A0A0K2UE94</accession>
<dbReference type="GO" id="GO:0004674">
    <property type="term" value="F:protein serine/threonine kinase activity"/>
    <property type="evidence" value="ECO:0007669"/>
    <property type="project" value="UniProtKB-KW"/>
</dbReference>
<keyword evidence="1" id="KW-0723">Serine/threonine-protein kinase</keyword>
<dbReference type="GO" id="GO:0016236">
    <property type="term" value="P:macroautophagy"/>
    <property type="evidence" value="ECO:0007669"/>
    <property type="project" value="InterPro"/>
</dbReference>
<evidence type="ECO:0000256" key="3">
    <source>
        <dbReference type="ARBA" id="ARBA00022737"/>
    </source>
</evidence>
<dbReference type="Pfam" id="PF00069">
    <property type="entry name" value="Pkinase"/>
    <property type="match status" value="1"/>
</dbReference>
<dbReference type="PANTHER" id="PTHR17583:SF0">
    <property type="entry name" value="PHOSPHOINOSITIDE 3-KINASE REGULATORY SUBUNIT 4"/>
    <property type="match status" value="1"/>
</dbReference>
<proteinExistence type="predicted"/>
<dbReference type="PANTHER" id="PTHR17583">
    <property type="entry name" value="PHOSPHOINOSITIDE 3-KINASE REGULATORY SUBUNIT 4"/>
    <property type="match status" value="1"/>
</dbReference>
<dbReference type="InterPro" id="IPR011989">
    <property type="entry name" value="ARM-like"/>
</dbReference>
<dbReference type="InterPro" id="IPR000719">
    <property type="entry name" value="Prot_kinase_dom"/>
</dbReference>
<dbReference type="Gene3D" id="1.25.10.10">
    <property type="entry name" value="Leucine-rich Repeat Variant"/>
    <property type="match status" value="1"/>
</dbReference>
<protein>
    <recommendedName>
        <fullName evidence="4">Protein kinase domain-containing protein</fullName>
    </recommendedName>
</protein>
<dbReference type="SUPFAM" id="SSF48371">
    <property type="entry name" value="ARM repeat"/>
    <property type="match status" value="1"/>
</dbReference>
<dbReference type="AlphaFoldDB" id="A0A0K2UE94"/>
<dbReference type="Gene3D" id="1.10.510.10">
    <property type="entry name" value="Transferase(Phosphotransferase) domain 1"/>
    <property type="match status" value="1"/>
</dbReference>
<evidence type="ECO:0000313" key="5">
    <source>
        <dbReference type="EMBL" id="CDW35996.1"/>
    </source>
</evidence>
<reference evidence="5" key="1">
    <citation type="submission" date="2014-05" db="EMBL/GenBank/DDBJ databases">
        <authorList>
            <person name="Chronopoulou M."/>
        </authorList>
    </citation>
    <scope>NUCLEOTIDE SEQUENCE</scope>
    <source>
        <tissue evidence="5">Whole organism</tissue>
    </source>
</reference>